<reference evidence="2" key="1">
    <citation type="journal article" date="2020" name="Stud. Mycol.">
        <title>101 Dothideomycetes genomes: a test case for predicting lifestyles and emergence of pathogens.</title>
        <authorList>
            <person name="Haridas S."/>
            <person name="Albert R."/>
            <person name="Binder M."/>
            <person name="Bloem J."/>
            <person name="Labutti K."/>
            <person name="Salamov A."/>
            <person name="Andreopoulos B."/>
            <person name="Baker S."/>
            <person name="Barry K."/>
            <person name="Bills G."/>
            <person name="Bluhm B."/>
            <person name="Cannon C."/>
            <person name="Castanera R."/>
            <person name="Culley D."/>
            <person name="Daum C."/>
            <person name="Ezra D."/>
            <person name="Gonzalez J."/>
            <person name="Henrissat B."/>
            <person name="Kuo A."/>
            <person name="Liang C."/>
            <person name="Lipzen A."/>
            <person name="Lutzoni F."/>
            <person name="Magnuson J."/>
            <person name="Mondo S."/>
            <person name="Nolan M."/>
            <person name="Ohm R."/>
            <person name="Pangilinan J."/>
            <person name="Park H.-J."/>
            <person name="Ramirez L."/>
            <person name="Alfaro M."/>
            <person name="Sun H."/>
            <person name="Tritt A."/>
            <person name="Yoshinaga Y."/>
            <person name="Zwiers L.-H."/>
            <person name="Turgeon B."/>
            <person name="Goodwin S."/>
            <person name="Spatafora J."/>
            <person name="Crous P."/>
            <person name="Grigoriev I."/>
        </authorList>
    </citation>
    <scope>NUCLEOTIDE SEQUENCE</scope>
    <source>
        <strain evidence="2">CBS 113979</strain>
    </source>
</reference>
<dbReference type="EMBL" id="ML977226">
    <property type="protein sequence ID" value="KAF1980715.1"/>
    <property type="molecule type" value="Genomic_DNA"/>
</dbReference>
<feature type="non-terminal residue" evidence="2">
    <location>
        <position position="65"/>
    </location>
</feature>
<dbReference type="EMBL" id="ML977236">
    <property type="protein sequence ID" value="KAF1980640.1"/>
    <property type="molecule type" value="Genomic_DNA"/>
</dbReference>
<dbReference type="Gene3D" id="3.30.420.10">
    <property type="entry name" value="Ribonuclease H-like superfamily/Ribonuclease H"/>
    <property type="match status" value="1"/>
</dbReference>
<dbReference type="Proteomes" id="UP000800041">
    <property type="component" value="Unassembled WGS sequence"/>
</dbReference>
<name>A0A6G1GID7_9PEZI</name>
<dbReference type="GO" id="GO:0003676">
    <property type="term" value="F:nucleic acid binding"/>
    <property type="evidence" value="ECO:0007669"/>
    <property type="project" value="InterPro"/>
</dbReference>
<keyword evidence="3" id="KW-1185">Reference proteome</keyword>
<dbReference type="AlphaFoldDB" id="A0A6G1GID7"/>
<proteinExistence type="predicted"/>
<dbReference type="InterPro" id="IPR036397">
    <property type="entry name" value="RNaseH_sf"/>
</dbReference>
<gene>
    <name evidence="2" type="ORF">K402DRAFT_306055</name>
    <name evidence="1" type="ORF">K402DRAFT_306195</name>
</gene>
<feature type="non-terminal residue" evidence="2">
    <location>
        <position position="1"/>
    </location>
</feature>
<evidence type="ECO:0000313" key="1">
    <source>
        <dbReference type="EMBL" id="KAF1980640.1"/>
    </source>
</evidence>
<accession>A0A6G1GID7</accession>
<evidence type="ECO:0000313" key="3">
    <source>
        <dbReference type="Proteomes" id="UP000800041"/>
    </source>
</evidence>
<dbReference type="OrthoDB" id="5425374at2759"/>
<protein>
    <submittedName>
        <fullName evidence="2">Uncharacterized protein</fullName>
    </submittedName>
</protein>
<sequence>WSDYLDDVLWAIRSTSKSTTGMTPAKCIYGDNHVLPIELELPTWQTLQWTDIRDTAGLIAMRAQQ</sequence>
<organism evidence="2 3">
    <name type="scientific">Aulographum hederae CBS 113979</name>
    <dbReference type="NCBI Taxonomy" id="1176131"/>
    <lineage>
        <taxon>Eukaryota</taxon>
        <taxon>Fungi</taxon>
        <taxon>Dikarya</taxon>
        <taxon>Ascomycota</taxon>
        <taxon>Pezizomycotina</taxon>
        <taxon>Dothideomycetes</taxon>
        <taxon>Pleosporomycetidae</taxon>
        <taxon>Aulographales</taxon>
        <taxon>Aulographaceae</taxon>
    </lineage>
</organism>
<evidence type="ECO:0000313" key="2">
    <source>
        <dbReference type="EMBL" id="KAF1980715.1"/>
    </source>
</evidence>